<dbReference type="EMBL" id="ML211277">
    <property type="protein sequence ID" value="TFK85045.1"/>
    <property type="molecule type" value="Genomic_DNA"/>
</dbReference>
<dbReference type="AlphaFoldDB" id="A0A5C3P5W6"/>
<keyword evidence="6" id="KW-1185">Reference proteome</keyword>
<feature type="compositionally biased region" description="Basic and acidic residues" evidence="4">
    <location>
        <begin position="215"/>
        <end position="231"/>
    </location>
</feature>
<dbReference type="PANTHER" id="PTHR24171">
    <property type="entry name" value="ANKYRIN REPEAT DOMAIN-CONTAINING PROTEIN 39-RELATED"/>
    <property type="match status" value="1"/>
</dbReference>
<feature type="repeat" description="ANK" evidence="3">
    <location>
        <begin position="42"/>
        <end position="74"/>
    </location>
</feature>
<protein>
    <submittedName>
        <fullName evidence="5">Ankyrin</fullName>
    </submittedName>
</protein>
<evidence type="ECO:0000256" key="3">
    <source>
        <dbReference type="PROSITE-ProRule" id="PRU00023"/>
    </source>
</evidence>
<dbReference type="PROSITE" id="PS50297">
    <property type="entry name" value="ANK_REP_REGION"/>
    <property type="match status" value="1"/>
</dbReference>
<dbReference type="InterPro" id="IPR036770">
    <property type="entry name" value="Ankyrin_rpt-contain_sf"/>
</dbReference>
<reference evidence="5 6" key="1">
    <citation type="journal article" date="2019" name="Nat. Ecol. Evol.">
        <title>Megaphylogeny resolves global patterns of mushroom evolution.</title>
        <authorList>
            <person name="Varga T."/>
            <person name="Krizsan K."/>
            <person name="Foldi C."/>
            <person name="Dima B."/>
            <person name="Sanchez-Garcia M."/>
            <person name="Sanchez-Ramirez S."/>
            <person name="Szollosi G.J."/>
            <person name="Szarkandi J.G."/>
            <person name="Papp V."/>
            <person name="Albert L."/>
            <person name="Andreopoulos W."/>
            <person name="Angelini C."/>
            <person name="Antonin V."/>
            <person name="Barry K.W."/>
            <person name="Bougher N.L."/>
            <person name="Buchanan P."/>
            <person name="Buyck B."/>
            <person name="Bense V."/>
            <person name="Catcheside P."/>
            <person name="Chovatia M."/>
            <person name="Cooper J."/>
            <person name="Damon W."/>
            <person name="Desjardin D."/>
            <person name="Finy P."/>
            <person name="Geml J."/>
            <person name="Haridas S."/>
            <person name="Hughes K."/>
            <person name="Justo A."/>
            <person name="Karasinski D."/>
            <person name="Kautmanova I."/>
            <person name="Kiss B."/>
            <person name="Kocsube S."/>
            <person name="Kotiranta H."/>
            <person name="LaButti K.M."/>
            <person name="Lechner B.E."/>
            <person name="Liimatainen K."/>
            <person name="Lipzen A."/>
            <person name="Lukacs Z."/>
            <person name="Mihaltcheva S."/>
            <person name="Morgado L.N."/>
            <person name="Niskanen T."/>
            <person name="Noordeloos M.E."/>
            <person name="Ohm R.A."/>
            <person name="Ortiz-Santana B."/>
            <person name="Ovrebo C."/>
            <person name="Racz N."/>
            <person name="Riley R."/>
            <person name="Savchenko A."/>
            <person name="Shiryaev A."/>
            <person name="Soop K."/>
            <person name="Spirin V."/>
            <person name="Szebenyi C."/>
            <person name="Tomsovsky M."/>
            <person name="Tulloss R.E."/>
            <person name="Uehling J."/>
            <person name="Grigoriev I.V."/>
            <person name="Vagvolgyi C."/>
            <person name="Papp T."/>
            <person name="Martin F.M."/>
            <person name="Miettinen O."/>
            <person name="Hibbett D.S."/>
            <person name="Nagy L.G."/>
        </authorList>
    </citation>
    <scope>NUCLEOTIDE SEQUENCE [LARGE SCALE GENOMIC DNA]</scope>
    <source>
        <strain evidence="5 6">HHB13444</strain>
    </source>
</reference>
<dbReference type="PROSITE" id="PS50088">
    <property type="entry name" value="ANK_REPEAT"/>
    <property type="match status" value="1"/>
</dbReference>
<dbReference type="InParanoid" id="A0A5C3P5W6"/>
<dbReference type="Proteomes" id="UP000308197">
    <property type="component" value="Unassembled WGS sequence"/>
</dbReference>
<name>A0A5C3P5W6_9APHY</name>
<feature type="compositionally biased region" description="Polar residues" evidence="4">
    <location>
        <begin position="147"/>
        <end position="158"/>
    </location>
</feature>
<dbReference type="FunCoup" id="A0A5C3P5W6">
    <property type="interactions" value="16"/>
</dbReference>
<accession>A0A5C3P5W6</accession>
<dbReference type="PRINTS" id="PR01415">
    <property type="entry name" value="ANKYRIN"/>
</dbReference>
<organism evidence="5 6">
    <name type="scientific">Polyporus arcularius HHB13444</name>
    <dbReference type="NCBI Taxonomy" id="1314778"/>
    <lineage>
        <taxon>Eukaryota</taxon>
        <taxon>Fungi</taxon>
        <taxon>Dikarya</taxon>
        <taxon>Basidiomycota</taxon>
        <taxon>Agaricomycotina</taxon>
        <taxon>Agaricomycetes</taxon>
        <taxon>Polyporales</taxon>
        <taxon>Polyporaceae</taxon>
        <taxon>Polyporus</taxon>
    </lineage>
</organism>
<dbReference type="PANTHER" id="PTHR24171:SF9">
    <property type="entry name" value="ANKYRIN REPEAT DOMAIN-CONTAINING PROTEIN 39"/>
    <property type="match status" value="1"/>
</dbReference>
<evidence type="ECO:0000256" key="1">
    <source>
        <dbReference type="ARBA" id="ARBA00022737"/>
    </source>
</evidence>
<feature type="compositionally biased region" description="Low complexity" evidence="4">
    <location>
        <begin position="131"/>
        <end position="146"/>
    </location>
</feature>
<evidence type="ECO:0000313" key="6">
    <source>
        <dbReference type="Proteomes" id="UP000308197"/>
    </source>
</evidence>
<feature type="region of interest" description="Disordered" evidence="4">
    <location>
        <begin position="131"/>
        <end position="158"/>
    </location>
</feature>
<keyword evidence="1" id="KW-0677">Repeat</keyword>
<evidence type="ECO:0000256" key="2">
    <source>
        <dbReference type="ARBA" id="ARBA00023043"/>
    </source>
</evidence>
<evidence type="ECO:0000256" key="4">
    <source>
        <dbReference type="SAM" id="MobiDB-lite"/>
    </source>
</evidence>
<dbReference type="InterPro" id="IPR002110">
    <property type="entry name" value="Ankyrin_rpt"/>
</dbReference>
<dbReference type="SUPFAM" id="SSF48403">
    <property type="entry name" value="Ankyrin repeat"/>
    <property type="match status" value="1"/>
</dbReference>
<feature type="region of interest" description="Disordered" evidence="4">
    <location>
        <begin position="207"/>
        <end position="231"/>
    </location>
</feature>
<keyword evidence="2 3" id="KW-0040">ANK repeat</keyword>
<dbReference type="STRING" id="1314778.A0A5C3P5W6"/>
<gene>
    <name evidence="5" type="ORF">K466DRAFT_526436</name>
</gene>
<evidence type="ECO:0000313" key="5">
    <source>
        <dbReference type="EMBL" id="TFK85045.1"/>
    </source>
</evidence>
<dbReference type="SMART" id="SM00248">
    <property type="entry name" value="ANK"/>
    <property type="match status" value="2"/>
</dbReference>
<sequence>MPVPTTVQHEKNIWVAAGDGDIERVRELIEVHSISPNVPDPNTYTPMHAAASYGHLDVLEYLISRGGNVNVTDEDGDTPLYVVENVRTAQFLVEHGAVVNRQNAEGISPAQHLEDEEFPDVAAYLRSVEGPTATAGGANPATTSAPEQPSQHAQNVASENLTSSLLQSVQAVMQRAEAEGREASDDELRQIVSRAVIEGVVTGYGMSEQAAQDAHQQRDGDDAKRPRTEGG</sequence>
<proteinExistence type="predicted"/>
<dbReference type="Gene3D" id="1.25.40.20">
    <property type="entry name" value="Ankyrin repeat-containing domain"/>
    <property type="match status" value="1"/>
</dbReference>
<dbReference type="Pfam" id="PF12796">
    <property type="entry name" value="Ank_2"/>
    <property type="match status" value="1"/>
</dbReference>